<dbReference type="AlphaFoldDB" id="A0A553XQ54"/>
<dbReference type="InterPro" id="IPR013785">
    <property type="entry name" value="Aldolase_TIM"/>
</dbReference>
<keyword evidence="6" id="KW-1185">Reference proteome</keyword>
<evidence type="ECO:0000313" key="6">
    <source>
        <dbReference type="Proteomes" id="UP000320888"/>
    </source>
</evidence>
<accession>A0A553XQ54</accession>
<dbReference type="OrthoDB" id="3175637at2"/>
<dbReference type="SMART" id="SM01130">
    <property type="entry name" value="DHDPS"/>
    <property type="match status" value="1"/>
</dbReference>
<comment type="caution">
    <text evidence="5">The sequence shown here is derived from an EMBL/GenBank/DDBJ whole genome shotgun (WGS) entry which is preliminary data.</text>
</comment>
<dbReference type="CDD" id="cd00408">
    <property type="entry name" value="DHDPS-like"/>
    <property type="match status" value="1"/>
</dbReference>
<comment type="similarity">
    <text evidence="1 3">Belongs to the DapA family.</text>
</comment>
<dbReference type="PANTHER" id="PTHR12128">
    <property type="entry name" value="DIHYDRODIPICOLINATE SYNTHASE"/>
    <property type="match status" value="1"/>
</dbReference>
<dbReference type="PRINTS" id="PR00146">
    <property type="entry name" value="DHPICSNTHASE"/>
</dbReference>
<evidence type="ECO:0000256" key="2">
    <source>
        <dbReference type="ARBA" id="ARBA00023239"/>
    </source>
</evidence>
<protein>
    <submittedName>
        <fullName evidence="5">Dihydrodipicolinate synthase family protein</fullName>
    </submittedName>
</protein>
<gene>
    <name evidence="5" type="ORF">FNZ23_29375</name>
</gene>
<feature type="binding site" evidence="4">
    <location>
        <position position="211"/>
    </location>
    <ligand>
        <name>pyruvate</name>
        <dbReference type="ChEBI" id="CHEBI:15361"/>
    </ligand>
</feature>
<dbReference type="SUPFAM" id="SSF51569">
    <property type="entry name" value="Aldolase"/>
    <property type="match status" value="1"/>
</dbReference>
<feature type="binding site" evidence="4">
    <location>
        <position position="50"/>
    </location>
    <ligand>
        <name>pyruvate</name>
        <dbReference type="ChEBI" id="CHEBI:15361"/>
    </ligand>
</feature>
<dbReference type="Pfam" id="PF00701">
    <property type="entry name" value="DHDPS"/>
    <property type="match status" value="1"/>
</dbReference>
<evidence type="ECO:0000256" key="1">
    <source>
        <dbReference type="ARBA" id="ARBA00007592"/>
    </source>
</evidence>
<dbReference type="Proteomes" id="UP000320888">
    <property type="component" value="Unassembled WGS sequence"/>
</dbReference>
<organism evidence="5 6">
    <name type="scientific">Streptomyces benahoarensis</name>
    <dbReference type="NCBI Taxonomy" id="2595054"/>
    <lineage>
        <taxon>Bacteria</taxon>
        <taxon>Bacillati</taxon>
        <taxon>Actinomycetota</taxon>
        <taxon>Actinomycetes</taxon>
        <taxon>Kitasatosporales</taxon>
        <taxon>Streptomycetaceae</taxon>
        <taxon>Streptomyces</taxon>
    </lineage>
</organism>
<sequence>MPLPAPLTGVVPPVCTPLTASGRVDVDSLASLTEHLIDAGVDALFVLGSTGEAACLSDGRRSTVIETVVAAARGRLPVLAGAIDMATTRVLDHARTAQALGADGIVATAPFCTRTHPAEIADHYRRIRAAVDLPLFACNAPASVPTELPVDTVLELAADGVLDGVEDSSGNTGALRRLLVRLPTLDRPFSVLTGCELSVDGALLAGAHGIVPGLGNLDPAAYVRLYERARAGDWRAAAKEQDRLAALFALTDVGDERLMGRGSSALGALKAALHLLGVIGCPDTAPPQIPLDGAARDAVRRLLEEAELL</sequence>
<dbReference type="InterPro" id="IPR002220">
    <property type="entry name" value="DapA-like"/>
</dbReference>
<dbReference type="RefSeq" id="WP_143943627.1">
    <property type="nucleotide sequence ID" value="NZ_VKLS01000758.1"/>
</dbReference>
<proteinExistence type="inferred from homology"/>
<dbReference type="PANTHER" id="PTHR12128:SF66">
    <property type="entry name" value="4-HYDROXY-2-OXOGLUTARATE ALDOLASE, MITOCHONDRIAL"/>
    <property type="match status" value="1"/>
</dbReference>
<keyword evidence="2 3" id="KW-0456">Lyase</keyword>
<dbReference type="PIRSF" id="PIRSF001365">
    <property type="entry name" value="DHDPS"/>
    <property type="match status" value="1"/>
</dbReference>
<dbReference type="GO" id="GO:0008840">
    <property type="term" value="F:4-hydroxy-tetrahydrodipicolinate synthase activity"/>
    <property type="evidence" value="ECO:0007669"/>
    <property type="project" value="TreeGrafter"/>
</dbReference>
<reference evidence="5 6" key="1">
    <citation type="submission" date="2019-07" db="EMBL/GenBank/DDBJ databases">
        <title>Draft genome for Streptomyces benahoarensis MZ03-48.</title>
        <authorList>
            <person name="Gonzalez-Pimentel J.L."/>
        </authorList>
    </citation>
    <scope>NUCLEOTIDE SEQUENCE [LARGE SCALE GENOMIC DNA]</scope>
    <source>
        <strain evidence="5 6">MZ03-48</strain>
    </source>
</reference>
<dbReference type="EMBL" id="VKLS01000758">
    <property type="protein sequence ID" value="TSB19125.1"/>
    <property type="molecule type" value="Genomic_DNA"/>
</dbReference>
<name>A0A553XQ54_9ACTN</name>
<evidence type="ECO:0000256" key="4">
    <source>
        <dbReference type="PIRSR" id="PIRSR001365-2"/>
    </source>
</evidence>
<dbReference type="Gene3D" id="3.20.20.70">
    <property type="entry name" value="Aldolase class I"/>
    <property type="match status" value="1"/>
</dbReference>
<evidence type="ECO:0000313" key="5">
    <source>
        <dbReference type="EMBL" id="TSB19125.1"/>
    </source>
</evidence>
<evidence type="ECO:0000256" key="3">
    <source>
        <dbReference type="PIRNR" id="PIRNR001365"/>
    </source>
</evidence>